<gene>
    <name evidence="3" type="ORF">LR394_38415</name>
</gene>
<keyword evidence="4" id="KW-1185">Reference proteome</keyword>
<dbReference type="Proteomes" id="UP001138997">
    <property type="component" value="Unassembled WGS sequence"/>
</dbReference>
<evidence type="ECO:0000313" key="4">
    <source>
        <dbReference type="Proteomes" id="UP001138997"/>
    </source>
</evidence>
<feature type="domain" description="Protein kinase" evidence="2">
    <location>
        <begin position="67"/>
        <end position="354"/>
    </location>
</feature>
<evidence type="ECO:0000256" key="1">
    <source>
        <dbReference type="SAM" id="MobiDB-lite"/>
    </source>
</evidence>
<accession>A0A9X1NN50</accession>
<sequence length="569" mass="60510">MPTPEPPEGHPESDDAVTVGGSPGTGNRPSGPIDVSGLLATEDRARLAGGAEPNGWYAGPDWDPDRYQLLGPGLSGGEGDIWRARYRGELTSPLPVAVKRLRRPANVGDDWPTPADLRRWEDLRALLLIMRIDHLVSVLDVFVGPAPHPHGLVPEQEAPITPYVVMEWVPGPTLADEYTGRPATAENLGLRLRQVEQVAKALNALHSRTVSAGNPSLHRDVKPTNCILAPLRGVVLVDVGTMRRVDDGRDLSGRHTPAYTAPEVLTDPMAAREAASDRYSLGALAWFCVTGQNPPPARDPQAQEQARSLALEAARNAGVRDPAAFATHLTQMLAPQPTARPTDAQAWAERLRTLGVISEPTSKSLLAAAIAIPLMAIALILLPLAVPREEGEPSASSTKATLPASIVTEPPPPHRNLDRGPWPTRGTTSKSAAFTAPADGAEIGRCPQLRGTADLPPGRTLLFTVENLSVGERIRHVTLIPGWRRPASLARWKLRPPVGLPSDPLGDRYRLEVVVVPLAALKGQAATRSGLAIPAKSYVGASIFVSRGNQSDKGCPTGPPPAGGPPPRP</sequence>
<feature type="region of interest" description="Disordered" evidence="1">
    <location>
        <begin position="1"/>
        <end position="34"/>
    </location>
</feature>
<feature type="compositionally biased region" description="Pro residues" evidence="1">
    <location>
        <begin position="557"/>
        <end position="569"/>
    </location>
</feature>
<dbReference type="Pfam" id="PF00069">
    <property type="entry name" value="Pkinase"/>
    <property type="match status" value="1"/>
</dbReference>
<dbReference type="SUPFAM" id="SSF56112">
    <property type="entry name" value="Protein kinase-like (PK-like)"/>
    <property type="match status" value="1"/>
</dbReference>
<dbReference type="PANTHER" id="PTHR44329">
    <property type="entry name" value="SERINE/THREONINE-PROTEIN KINASE TNNI3K-RELATED"/>
    <property type="match status" value="1"/>
</dbReference>
<dbReference type="InterPro" id="IPR051681">
    <property type="entry name" value="Ser/Thr_Kinases-Pseudokinases"/>
</dbReference>
<reference evidence="3" key="1">
    <citation type="submission" date="2021-11" db="EMBL/GenBank/DDBJ databases">
        <title>Streptomyces corallinus and Kineosporia corallina sp. nov., two new coral-derived marine actinobacteria.</title>
        <authorList>
            <person name="Buangrab K."/>
            <person name="Sutthacheep M."/>
            <person name="Yeemin T."/>
            <person name="Harunari E."/>
            <person name="Igarashi Y."/>
            <person name="Sripreechasak P."/>
            <person name="Kanchanasin P."/>
            <person name="Tanasupawat S."/>
            <person name="Phongsopitanun W."/>
        </authorList>
    </citation>
    <scope>NUCLEOTIDE SEQUENCE</scope>
    <source>
        <strain evidence="3">JCM 31032</strain>
    </source>
</reference>
<name>A0A9X1NN50_9ACTN</name>
<dbReference type="EMBL" id="JAJOMB010000034">
    <property type="protein sequence ID" value="MCD5316786.1"/>
    <property type="molecule type" value="Genomic_DNA"/>
</dbReference>
<dbReference type="InterPro" id="IPR011009">
    <property type="entry name" value="Kinase-like_dom_sf"/>
</dbReference>
<protein>
    <submittedName>
        <fullName evidence="3">Protein kinase</fullName>
    </submittedName>
</protein>
<keyword evidence="3" id="KW-0808">Transferase</keyword>
<dbReference type="PROSITE" id="PS50011">
    <property type="entry name" value="PROTEIN_KINASE_DOM"/>
    <property type="match status" value="1"/>
</dbReference>
<dbReference type="InterPro" id="IPR000719">
    <property type="entry name" value="Prot_kinase_dom"/>
</dbReference>
<dbReference type="AlphaFoldDB" id="A0A9X1NN50"/>
<dbReference type="GO" id="GO:0005524">
    <property type="term" value="F:ATP binding"/>
    <property type="evidence" value="ECO:0007669"/>
    <property type="project" value="InterPro"/>
</dbReference>
<dbReference type="GO" id="GO:0004674">
    <property type="term" value="F:protein serine/threonine kinase activity"/>
    <property type="evidence" value="ECO:0007669"/>
    <property type="project" value="TreeGrafter"/>
</dbReference>
<proteinExistence type="predicted"/>
<feature type="region of interest" description="Disordered" evidence="1">
    <location>
        <begin position="390"/>
        <end position="437"/>
    </location>
</feature>
<dbReference type="SMART" id="SM00220">
    <property type="entry name" value="S_TKc"/>
    <property type="match status" value="1"/>
</dbReference>
<feature type="region of interest" description="Disordered" evidence="1">
    <location>
        <begin position="548"/>
        <end position="569"/>
    </location>
</feature>
<comment type="caution">
    <text evidence="3">The sequence shown here is derived from an EMBL/GenBank/DDBJ whole genome shotgun (WGS) entry which is preliminary data.</text>
</comment>
<dbReference type="Gene3D" id="1.10.510.10">
    <property type="entry name" value="Transferase(Phosphotransferase) domain 1"/>
    <property type="match status" value="1"/>
</dbReference>
<organism evidence="3 4">
    <name type="scientific">Kineosporia babensis</name>
    <dbReference type="NCBI Taxonomy" id="499548"/>
    <lineage>
        <taxon>Bacteria</taxon>
        <taxon>Bacillati</taxon>
        <taxon>Actinomycetota</taxon>
        <taxon>Actinomycetes</taxon>
        <taxon>Kineosporiales</taxon>
        <taxon>Kineosporiaceae</taxon>
        <taxon>Kineosporia</taxon>
    </lineage>
</organism>
<evidence type="ECO:0000313" key="3">
    <source>
        <dbReference type="EMBL" id="MCD5316786.1"/>
    </source>
</evidence>
<evidence type="ECO:0000259" key="2">
    <source>
        <dbReference type="PROSITE" id="PS50011"/>
    </source>
</evidence>
<dbReference type="RefSeq" id="WP_231449637.1">
    <property type="nucleotide sequence ID" value="NZ_JAJOMB010000034.1"/>
</dbReference>
<keyword evidence="3" id="KW-0418">Kinase</keyword>